<keyword evidence="5" id="KW-0680">Restriction system</keyword>
<dbReference type="EMBL" id="JFZA02000056">
    <property type="protein sequence ID" value="KFG88640.1"/>
    <property type="molecule type" value="Genomic_DNA"/>
</dbReference>
<evidence type="ECO:0000256" key="1">
    <source>
        <dbReference type="ARBA" id="ARBA00011975"/>
    </source>
</evidence>
<comment type="caution">
    <text evidence="8">The sequence shown here is derived from an EMBL/GenBank/DDBJ whole genome shotgun (WGS) entry which is preliminary data.</text>
</comment>
<evidence type="ECO:0000256" key="6">
    <source>
        <dbReference type="ARBA" id="ARBA00047422"/>
    </source>
</evidence>
<dbReference type="InterPro" id="IPR018117">
    <property type="entry name" value="C5_DNA_meth_AS"/>
</dbReference>
<keyword evidence="3 7" id="KW-0808">Transferase</keyword>
<dbReference type="PANTHER" id="PTHR10629:SF52">
    <property type="entry name" value="DNA (CYTOSINE-5)-METHYLTRANSFERASE 1"/>
    <property type="match status" value="1"/>
</dbReference>
<dbReference type="PRINTS" id="PR00105">
    <property type="entry name" value="C5METTRFRASE"/>
</dbReference>
<dbReference type="AlphaFoldDB" id="A0A086P5H2"/>
<dbReference type="eggNOG" id="COG0270">
    <property type="taxonomic scope" value="Bacteria"/>
</dbReference>
<dbReference type="PROSITE" id="PS00094">
    <property type="entry name" value="C5_MTASE_1"/>
    <property type="match status" value="1"/>
</dbReference>
<dbReference type="Proteomes" id="UP000024284">
    <property type="component" value="Unassembled WGS sequence"/>
</dbReference>
<evidence type="ECO:0000256" key="5">
    <source>
        <dbReference type="ARBA" id="ARBA00022747"/>
    </source>
</evidence>
<evidence type="ECO:0000256" key="2">
    <source>
        <dbReference type="ARBA" id="ARBA00022603"/>
    </source>
</evidence>
<dbReference type="GO" id="GO:0044027">
    <property type="term" value="P:negative regulation of gene expression via chromosomal CpG island methylation"/>
    <property type="evidence" value="ECO:0007669"/>
    <property type="project" value="TreeGrafter"/>
</dbReference>
<accession>A0A086P5H2</accession>
<dbReference type="OrthoDB" id="9813719at2"/>
<organism evidence="8 9">
    <name type="scientific">Sphingobium herbicidovorans (strain ATCC 700291 / DSM 11019 / CCUG 56400 / KCTC 2939 / LMG 18315 / NBRC 16415 / MH)</name>
    <name type="common">Sphingomonas herbicidovorans</name>
    <dbReference type="NCBI Taxonomy" id="1219045"/>
    <lineage>
        <taxon>Bacteria</taxon>
        <taxon>Pseudomonadati</taxon>
        <taxon>Pseudomonadota</taxon>
        <taxon>Alphaproteobacteria</taxon>
        <taxon>Sphingomonadales</taxon>
        <taxon>Sphingomonadaceae</taxon>
        <taxon>Sphingobium</taxon>
    </lineage>
</organism>
<dbReference type="PATRIC" id="fig|1219045.3.peg.3529"/>
<evidence type="ECO:0000256" key="4">
    <source>
        <dbReference type="ARBA" id="ARBA00022691"/>
    </source>
</evidence>
<keyword evidence="2 7" id="KW-0489">Methyltransferase</keyword>
<comment type="similarity">
    <text evidence="7">Belongs to the class I-like SAM-binding methyltransferase superfamily. C5-methyltransferase family.</text>
</comment>
<evidence type="ECO:0000313" key="8">
    <source>
        <dbReference type="EMBL" id="KFG88640.1"/>
    </source>
</evidence>
<dbReference type="GO" id="GO:0003677">
    <property type="term" value="F:DNA binding"/>
    <property type="evidence" value="ECO:0007669"/>
    <property type="project" value="TreeGrafter"/>
</dbReference>
<dbReference type="InterPro" id="IPR029063">
    <property type="entry name" value="SAM-dependent_MTases_sf"/>
</dbReference>
<dbReference type="PROSITE" id="PS51679">
    <property type="entry name" value="SAM_MT_C5"/>
    <property type="match status" value="1"/>
</dbReference>
<protein>
    <recommendedName>
        <fullName evidence="1">DNA (cytosine-5-)-methyltransferase</fullName>
        <ecNumber evidence="1">2.1.1.37</ecNumber>
    </recommendedName>
</protein>
<dbReference type="InterPro" id="IPR001525">
    <property type="entry name" value="C5_MeTfrase"/>
</dbReference>
<dbReference type="InterPro" id="IPR050390">
    <property type="entry name" value="C5-Methyltransferase"/>
</dbReference>
<name>A0A086P5H2_SPHHM</name>
<dbReference type="STRING" id="76947.GCA_002080435_00204"/>
<dbReference type="Pfam" id="PF00145">
    <property type="entry name" value="DNA_methylase"/>
    <property type="match status" value="2"/>
</dbReference>
<dbReference type="GO" id="GO:0032259">
    <property type="term" value="P:methylation"/>
    <property type="evidence" value="ECO:0007669"/>
    <property type="project" value="UniProtKB-KW"/>
</dbReference>
<keyword evidence="4 7" id="KW-0949">S-adenosyl-L-methionine</keyword>
<dbReference type="GO" id="GO:0009307">
    <property type="term" value="P:DNA restriction-modification system"/>
    <property type="evidence" value="ECO:0007669"/>
    <property type="project" value="UniProtKB-KW"/>
</dbReference>
<comment type="catalytic activity">
    <reaction evidence="6">
        <text>a 2'-deoxycytidine in DNA + S-adenosyl-L-methionine = a 5-methyl-2'-deoxycytidine in DNA + S-adenosyl-L-homocysteine + H(+)</text>
        <dbReference type="Rhea" id="RHEA:13681"/>
        <dbReference type="Rhea" id="RHEA-COMP:11369"/>
        <dbReference type="Rhea" id="RHEA-COMP:11370"/>
        <dbReference type="ChEBI" id="CHEBI:15378"/>
        <dbReference type="ChEBI" id="CHEBI:57856"/>
        <dbReference type="ChEBI" id="CHEBI:59789"/>
        <dbReference type="ChEBI" id="CHEBI:85452"/>
        <dbReference type="ChEBI" id="CHEBI:85454"/>
        <dbReference type="EC" id="2.1.1.37"/>
    </reaction>
</comment>
<dbReference type="SUPFAM" id="SSF53335">
    <property type="entry name" value="S-adenosyl-L-methionine-dependent methyltransferases"/>
    <property type="match status" value="1"/>
</dbReference>
<reference evidence="8" key="1">
    <citation type="submission" date="2014-08" db="EMBL/GenBank/DDBJ databases">
        <title>Draft genome sequences of Sphingobium herbicidovorans.</title>
        <authorList>
            <person name="Gan H.M."/>
            <person name="Gan H.Y."/>
            <person name="Savka M.A."/>
        </authorList>
    </citation>
    <scope>NUCLEOTIDE SEQUENCE [LARGE SCALE GENOMIC DNA]</scope>
    <source>
        <strain evidence="8">NBRC 16415</strain>
    </source>
</reference>
<evidence type="ECO:0000313" key="9">
    <source>
        <dbReference type="Proteomes" id="UP000024284"/>
    </source>
</evidence>
<dbReference type="GO" id="GO:0003886">
    <property type="term" value="F:DNA (cytosine-5-)-methyltransferase activity"/>
    <property type="evidence" value="ECO:0007669"/>
    <property type="project" value="UniProtKB-EC"/>
</dbReference>
<sequence length="328" mass="36123">MRNMTFCDIFSGAGLFSAGFVDHGFEPVLAIDISKEAIASYNRNLRDVGVTASVSGFDDIPQADVLIAGPPCQGFSTLGRQDPLDVRNDLALEVPRWAKASNAEVVVVENVPPFLSSQQWRRLAVMLEGQGYEIFTWLLDAVDYGTPQLRRRAFTIASKIGRFNAPAPHHERITAGDVLAREIPVGDELHRWPQPVGIAAQRIQLIPPRGDKRDLMRLAPELCPPSWTRVGCQATDVWGRVDPDQPLNTIRCTFQNPSKGRYLHPVENRTLSLREGARIQGVPDHWMFAGRPYPVARQIGNGVPVPLARAVAGAVRDAISKTEIKVAA</sequence>
<dbReference type="PANTHER" id="PTHR10629">
    <property type="entry name" value="CYTOSINE-SPECIFIC METHYLTRANSFERASE"/>
    <property type="match status" value="1"/>
</dbReference>
<dbReference type="RefSeq" id="WP_062793022.1">
    <property type="nucleotide sequence ID" value="NZ_BCZD01000013.1"/>
</dbReference>
<evidence type="ECO:0000256" key="3">
    <source>
        <dbReference type="ARBA" id="ARBA00022679"/>
    </source>
</evidence>
<proteinExistence type="inferred from homology"/>
<gene>
    <name evidence="8" type="ORF">BV98_003474</name>
</gene>
<keyword evidence="9" id="KW-1185">Reference proteome</keyword>
<feature type="active site" evidence="7">
    <location>
        <position position="72"/>
    </location>
</feature>
<evidence type="ECO:0000256" key="7">
    <source>
        <dbReference type="PROSITE-ProRule" id="PRU01016"/>
    </source>
</evidence>
<dbReference type="Gene3D" id="3.90.120.10">
    <property type="entry name" value="DNA Methylase, subunit A, domain 2"/>
    <property type="match status" value="1"/>
</dbReference>
<dbReference type="Gene3D" id="3.40.50.150">
    <property type="entry name" value="Vaccinia Virus protein VP39"/>
    <property type="match status" value="1"/>
</dbReference>
<dbReference type="EC" id="2.1.1.37" evidence="1"/>